<accession>A0ABY6LKE8</accession>
<dbReference type="Gene3D" id="3.30.420.10">
    <property type="entry name" value="Ribonuclease H-like superfamily/Ribonuclease H"/>
    <property type="match status" value="1"/>
</dbReference>
<sequence length="233" mass="26657">MMPQPPYSPDLAPCDFFLFPKLKRPIKGRRYATLDEIKTASKEELKKILKNDFLKCFEDWKNCWHKKENIPLDEIYDDLTAHLKNLESLGVNTEMAGVFLYPLVESSLPLDIIQVWQKNPAVGYGIKEEEARIEISDAGGRLQALMDFLQDEVKGDERLAFAKENFDGEDLTAVETKLEWTLMGQSPVVCKEDKVQIALNMLVARNNLKDLWELDVLGIQDPIEVVSKKEKGN</sequence>
<evidence type="ECO:0000313" key="1">
    <source>
        <dbReference type="EMBL" id="UYV81685.1"/>
    </source>
</evidence>
<gene>
    <name evidence="1" type="ORF">LAZ67_20001964</name>
</gene>
<dbReference type="InterPro" id="IPR036397">
    <property type="entry name" value="RNaseH_sf"/>
</dbReference>
<evidence type="ECO:0000313" key="2">
    <source>
        <dbReference type="Proteomes" id="UP001235939"/>
    </source>
</evidence>
<organism evidence="1 2">
    <name type="scientific">Cordylochernes scorpioides</name>
    <dbReference type="NCBI Taxonomy" id="51811"/>
    <lineage>
        <taxon>Eukaryota</taxon>
        <taxon>Metazoa</taxon>
        <taxon>Ecdysozoa</taxon>
        <taxon>Arthropoda</taxon>
        <taxon>Chelicerata</taxon>
        <taxon>Arachnida</taxon>
        <taxon>Pseudoscorpiones</taxon>
        <taxon>Cheliferoidea</taxon>
        <taxon>Chernetidae</taxon>
        <taxon>Cordylochernes</taxon>
    </lineage>
</organism>
<dbReference type="Proteomes" id="UP001235939">
    <property type="component" value="Chromosome 20"/>
</dbReference>
<proteinExistence type="predicted"/>
<evidence type="ECO:0008006" key="3">
    <source>
        <dbReference type="Google" id="ProtNLM"/>
    </source>
</evidence>
<dbReference type="EMBL" id="CP092882">
    <property type="protein sequence ID" value="UYV81685.1"/>
    <property type="molecule type" value="Genomic_DNA"/>
</dbReference>
<protein>
    <recommendedName>
        <fullName evidence="3">Transposase</fullName>
    </recommendedName>
</protein>
<reference evidence="1 2" key="1">
    <citation type="submission" date="2022-01" db="EMBL/GenBank/DDBJ databases">
        <title>A chromosomal length assembly of Cordylochernes scorpioides.</title>
        <authorList>
            <person name="Zeh D."/>
            <person name="Zeh J."/>
        </authorList>
    </citation>
    <scope>NUCLEOTIDE SEQUENCE [LARGE SCALE GENOMIC DNA]</scope>
    <source>
        <strain evidence="1">IN4F17</strain>
        <tissue evidence="1">Whole Body</tissue>
    </source>
</reference>
<name>A0ABY6LKE8_9ARAC</name>
<keyword evidence="2" id="KW-1185">Reference proteome</keyword>